<dbReference type="STRING" id="945553.A0A0D2LNB2"/>
<evidence type="ECO:0000313" key="6">
    <source>
        <dbReference type="Proteomes" id="UP000054270"/>
    </source>
</evidence>
<dbReference type="GO" id="GO:0047617">
    <property type="term" value="F:fatty acyl-CoA hydrolase activity"/>
    <property type="evidence" value="ECO:0007669"/>
    <property type="project" value="InterPro"/>
</dbReference>
<evidence type="ECO:0000313" key="5">
    <source>
        <dbReference type="EMBL" id="KJA29567.1"/>
    </source>
</evidence>
<dbReference type="Pfam" id="PF03061">
    <property type="entry name" value="4HBT"/>
    <property type="match status" value="1"/>
</dbReference>
<dbReference type="InterPro" id="IPR029069">
    <property type="entry name" value="HotDog_dom_sf"/>
</dbReference>
<name>A0A0D2LNB2_HYPSF</name>
<dbReference type="OrthoDB" id="2831072at2759"/>
<gene>
    <name evidence="5" type="ORF">HYPSUDRAFT_60425</name>
</gene>
<evidence type="ECO:0000256" key="1">
    <source>
        <dbReference type="ARBA" id="ARBA00008324"/>
    </source>
</evidence>
<dbReference type="InterPro" id="IPR039298">
    <property type="entry name" value="ACOT13"/>
</dbReference>
<protein>
    <recommendedName>
        <fullName evidence="4">Thioesterase domain-containing protein</fullName>
    </recommendedName>
</protein>
<dbReference type="Gene3D" id="3.10.129.10">
    <property type="entry name" value="Hotdog Thioesterase"/>
    <property type="match status" value="1"/>
</dbReference>
<sequence>MKPPSLTEEQDVSHISGNVPPHIKRALSNPKAFYESRLERKIEGPVFFEGIQERLLVKEISVRPKSADAANFEGRVVVELDVEEDMVNTNGQLHGGCSATLFTTCSTLALHVPVMFHSKEPNPYYGAVSQSLNVIFHSPAQITDRIRVVATTLELGARSHSVTVEIWNMTHHRLVASGSEVKVVLAHPTSRL</sequence>
<keyword evidence="2" id="KW-0378">Hydrolase</keyword>
<feature type="domain" description="Thioesterase" evidence="4">
    <location>
        <begin position="90"/>
        <end position="169"/>
    </location>
</feature>
<keyword evidence="6" id="KW-1185">Reference proteome</keyword>
<evidence type="ECO:0000256" key="2">
    <source>
        <dbReference type="ARBA" id="ARBA00022801"/>
    </source>
</evidence>
<dbReference type="AlphaFoldDB" id="A0A0D2LNB2"/>
<dbReference type="SUPFAM" id="SSF54637">
    <property type="entry name" value="Thioesterase/thiol ester dehydrase-isomerase"/>
    <property type="match status" value="1"/>
</dbReference>
<dbReference type="PANTHER" id="PTHR21660:SF1">
    <property type="entry name" value="ACYL-COENZYME A THIOESTERASE 13"/>
    <property type="match status" value="1"/>
</dbReference>
<comment type="similarity">
    <text evidence="1">Belongs to the thioesterase PaaI family.</text>
</comment>
<dbReference type="CDD" id="cd03443">
    <property type="entry name" value="PaaI_thioesterase"/>
    <property type="match status" value="1"/>
</dbReference>
<organism evidence="5 6">
    <name type="scientific">Hypholoma sublateritium (strain FD-334 SS-4)</name>
    <dbReference type="NCBI Taxonomy" id="945553"/>
    <lineage>
        <taxon>Eukaryota</taxon>
        <taxon>Fungi</taxon>
        <taxon>Dikarya</taxon>
        <taxon>Basidiomycota</taxon>
        <taxon>Agaricomycotina</taxon>
        <taxon>Agaricomycetes</taxon>
        <taxon>Agaricomycetidae</taxon>
        <taxon>Agaricales</taxon>
        <taxon>Agaricineae</taxon>
        <taxon>Strophariaceae</taxon>
        <taxon>Hypholoma</taxon>
    </lineage>
</organism>
<reference evidence="6" key="1">
    <citation type="submission" date="2014-04" db="EMBL/GenBank/DDBJ databases">
        <title>Evolutionary Origins and Diversification of the Mycorrhizal Mutualists.</title>
        <authorList>
            <consortium name="DOE Joint Genome Institute"/>
            <consortium name="Mycorrhizal Genomics Consortium"/>
            <person name="Kohler A."/>
            <person name="Kuo A."/>
            <person name="Nagy L.G."/>
            <person name="Floudas D."/>
            <person name="Copeland A."/>
            <person name="Barry K.W."/>
            <person name="Cichocki N."/>
            <person name="Veneault-Fourrey C."/>
            <person name="LaButti K."/>
            <person name="Lindquist E.A."/>
            <person name="Lipzen A."/>
            <person name="Lundell T."/>
            <person name="Morin E."/>
            <person name="Murat C."/>
            <person name="Riley R."/>
            <person name="Ohm R."/>
            <person name="Sun H."/>
            <person name="Tunlid A."/>
            <person name="Henrissat B."/>
            <person name="Grigoriev I.V."/>
            <person name="Hibbett D.S."/>
            <person name="Martin F."/>
        </authorList>
    </citation>
    <scope>NUCLEOTIDE SEQUENCE [LARGE SCALE GENOMIC DNA]</scope>
    <source>
        <strain evidence="6">FD-334 SS-4</strain>
    </source>
</reference>
<accession>A0A0D2LNB2</accession>
<proteinExistence type="inferred from homology"/>
<evidence type="ECO:0000259" key="4">
    <source>
        <dbReference type="Pfam" id="PF03061"/>
    </source>
</evidence>
<dbReference type="PANTHER" id="PTHR21660">
    <property type="entry name" value="THIOESTERASE SUPERFAMILY MEMBER-RELATED"/>
    <property type="match status" value="1"/>
</dbReference>
<dbReference type="EMBL" id="KN817518">
    <property type="protein sequence ID" value="KJA29567.1"/>
    <property type="molecule type" value="Genomic_DNA"/>
</dbReference>
<dbReference type="InterPro" id="IPR006683">
    <property type="entry name" value="Thioestr_dom"/>
</dbReference>
<dbReference type="Proteomes" id="UP000054270">
    <property type="component" value="Unassembled WGS sequence"/>
</dbReference>
<feature type="region of interest" description="Disordered" evidence="3">
    <location>
        <begin position="1"/>
        <end position="21"/>
    </location>
</feature>
<evidence type="ECO:0000256" key="3">
    <source>
        <dbReference type="SAM" id="MobiDB-lite"/>
    </source>
</evidence>